<organism evidence="11">
    <name type="scientific">Triparma pacifica</name>
    <dbReference type="NCBI Taxonomy" id="91992"/>
    <lineage>
        <taxon>Eukaryota</taxon>
        <taxon>Sar</taxon>
        <taxon>Stramenopiles</taxon>
        <taxon>Ochrophyta</taxon>
        <taxon>Bolidophyceae</taxon>
        <taxon>Parmales</taxon>
        <taxon>Triparmaceae</taxon>
        <taxon>Triparma</taxon>
    </lineage>
</organism>
<reference evidence="11" key="1">
    <citation type="submission" date="2021-01" db="EMBL/GenBank/DDBJ databases">
        <authorList>
            <person name="Corre E."/>
            <person name="Pelletier E."/>
            <person name="Niang G."/>
            <person name="Scheremetjew M."/>
            <person name="Finn R."/>
            <person name="Kale V."/>
            <person name="Holt S."/>
            <person name="Cochrane G."/>
            <person name="Meng A."/>
            <person name="Brown T."/>
            <person name="Cohen L."/>
        </authorList>
    </citation>
    <scope>NUCLEOTIDE SEQUENCE</scope>
    <source>
        <strain evidence="11">CCMP 1866</strain>
    </source>
</reference>
<dbReference type="GO" id="GO:0016780">
    <property type="term" value="F:phosphotransferase activity, for other substituted phosphate groups"/>
    <property type="evidence" value="ECO:0007669"/>
    <property type="project" value="InterPro"/>
</dbReference>
<keyword evidence="4" id="KW-0812">Transmembrane</keyword>
<evidence type="ECO:0000256" key="9">
    <source>
        <dbReference type="ARBA" id="ARBA00023264"/>
    </source>
</evidence>
<sequence length="273" mass="29600">MLRPIMKSTTRVCRPITTPCLSRFFALSSKSGFNGTPVPPVPPTPLHTPLYNQLTSLPNLLTLSRIALTPLLSYTLLHPCTSLILPFAVPPFTYDDIGRYHTTLALLATYVPFSDWLDGYLARKHNMGTQLGSFLDPTADKFFMFTMSLTLLLSTKLDPCLYPEIVGLWMGRDVFLMVMGATVLGKDKTANMLMGEGGASIQASKISKLNSSIQFFTIGTGTGLLAYYGGHGCSPNACWLETVVEASAVASVFTTVGSAYGYVSGEALTQTQR</sequence>
<keyword evidence="8" id="KW-0594">Phospholipid biosynthesis</keyword>
<protein>
    <recommendedName>
        <fullName evidence="12">CDP-diacylglycerol--glycerol-3-phosphate 3-phosphatidyltransferase</fullName>
    </recommendedName>
</protein>
<dbReference type="Gene3D" id="1.20.120.1760">
    <property type="match status" value="1"/>
</dbReference>
<name>A0A7S2QVU7_9STRA</name>
<dbReference type="EMBL" id="HBHE01001535">
    <property type="protein sequence ID" value="CAD9653431.1"/>
    <property type="molecule type" value="Transcribed_RNA"/>
</dbReference>
<evidence type="ECO:0000256" key="1">
    <source>
        <dbReference type="ARBA" id="ARBA00004141"/>
    </source>
</evidence>
<evidence type="ECO:0008006" key="12">
    <source>
        <dbReference type="Google" id="ProtNLM"/>
    </source>
</evidence>
<dbReference type="InterPro" id="IPR050324">
    <property type="entry name" value="CDP-alcohol_PTase-I"/>
</dbReference>
<evidence type="ECO:0000256" key="5">
    <source>
        <dbReference type="ARBA" id="ARBA00022989"/>
    </source>
</evidence>
<gene>
    <name evidence="11" type="ORF">TPAC0785_LOCUS981</name>
</gene>
<dbReference type="PANTHER" id="PTHR14269">
    <property type="entry name" value="CDP-DIACYLGLYCEROL--GLYCEROL-3-PHOSPHATE 3-PHOSPHATIDYLTRANSFERASE-RELATED"/>
    <property type="match status" value="1"/>
</dbReference>
<keyword evidence="2" id="KW-0444">Lipid biosynthesis</keyword>
<evidence type="ECO:0000256" key="7">
    <source>
        <dbReference type="ARBA" id="ARBA00023136"/>
    </source>
</evidence>
<dbReference type="GO" id="GO:0005739">
    <property type="term" value="C:mitochondrion"/>
    <property type="evidence" value="ECO:0007669"/>
    <property type="project" value="TreeGrafter"/>
</dbReference>
<evidence type="ECO:0000256" key="3">
    <source>
        <dbReference type="ARBA" id="ARBA00022679"/>
    </source>
</evidence>
<comment type="similarity">
    <text evidence="10">Belongs to the CDP-alcohol phosphatidyltransferase class-I family.</text>
</comment>
<evidence type="ECO:0000256" key="2">
    <source>
        <dbReference type="ARBA" id="ARBA00022516"/>
    </source>
</evidence>
<dbReference type="InterPro" id="IPR000462">
    <property type="entry name" value="CDP-OH_P_trans"/>
</dbReference>
<evidence type="ECO:0000256" key="4">
    <source>
        <dbReference type="ARBA" id="ARBA00022692"/>
    </source>
</evidence>
<evidence type="ECO:0000256" key="8">
    <source>
        <dbReference type="ARBA" id="ARBA00023209"/>
    </source>
</evidence>
<dbReference type="GO" id="GO:0016020">
    <property type="term" value="C:membrane"/>
    <property type="evidence" value="ECO:0007669"/>
    <property type="project" value="UniProtKB-SubCell"/>
</dbReference>
<keyword evidence="7" id="KW-0472">Membrane</keyword>
<evidence type="ECO:0000256" key="10">
    <source>
        <dbReference type="RuleBase" id="RU003750"/>
    </source>
</evidence>
<dbReference type="InterPro" id="IPR043130">
    <property type="entry name" value="CDP-OH_PTrfase_TM_dom"/>
</dbReference>
<dbReference type="PROSITE" id="PS00379">
    <property type="entry name" value="CDP_ALCOHOL_P_TRANSF"/>
    <property type="match status" value="1"/>
</dbReference>
<dbReference type="PANTHER" id="PTHR14269:SF11">
    <property type="entry name" value="CDP-DIACYLGLYCEROL--GLYCEROL-3-PHOSPHATE 3-PHOSPHATIDYLTRANSFERASE"/>
    <property type="match status" value="1"/>
</dbReference>
<comment type="subcellular location">
    <subcellularLocation>
        <location evidence="1">Membrane</location>
        <topology evidence="1">Multi-pass membrane protein</topology>
    </subcellularLocation>
</comment>
<dbReference type="InterPro" id="IPR048254">
    <property type="entry name" value="CDP_ALCOHOL_P_TRANSF_CS"/>
</dbReference>
<evidence type="ECO:0000313" key="11">
    <source>
        <dbReference type="EMBL" id="CAD9653431.1"/>
    </source>
</evidence>
<evidence type="ECO:0000256" key="6">
    <source>
        <dbReference type="ARBA" id="ARBA00023098"/>
    </source>
</evidence>
<keyword evidence="9" id="KW-1208">Phospholipid metabolism</keyword>
<proteinExistence type="inferred from homology"/>
<accession>A0A7S2QVU7</accession>
<dbReference type="GO" id="GO:0046474">
    <property type="term" value="P:glycerophospholipid biosynthetic process"/>
    <property type="evidence" value="ECO:0007669"/>
    <property type="project" value="TreeGrafter"/>
</dbReference>
<keyword evidence="3 10" id="KW-0808">Transferase</keyword>
<dbReference type="Pfam" id="PF01066">
    <property type="entry name" value="CDP-OH_P_transf"/>
    <property type="match status" value="1"/>
</dbReference>
<keyword evidence="6" id="KW-0443">Lipid metabolism</keyword>
<dbReference type="AlphaFoldDB" id="A0A7S2QVU7"/>
<keyword evidence="5" id="KW-1133">Transmembrane helix</keyword>